<evidence type="ECO:0000259" key="18">
    <source>
        <dbReference type="PROSITE" id="PS50885"/>
    </source>
</evidence>
<dbReference type="InterPro" id="IPR013767">
    <property type="entry name" value="PAS_fold"/>
</dbReference>
<evidence type="ECO:0000256" key="1">
    <source>
        <dbReference type="ARBA" id="ARBA00000085"/>
    </source>
</evidence>
<evidence type="ECO:0000256" key="11">
    <source>
        <dbReference type="ARBA" id="ARBA00023012"/>
    </source>
</evidence>
<evidence type="ECO:0000256" key="8">
    <source>
        <dbReference type="ARBA" id="ARBA00022777"/>
    </source>
</evidence>
<dbReference type="Gene3D" id="3.30.565.10">
    <property type="entry name" value="Histidine kinase-like ATPase, C-terminal domain"/>
    <property type="match status" value="1"/>
</dbReference>
<keyword evidence="8 19" id="KW-0418">Kinase</keyword>
<feature type="region of interest" description="Disordered" evidence="14">
    <location>
        <begin position="755"/>
        <end position="774"/>
    </location>
</feature>
<keyword evidence="11" id="KW-0902">Two-component regulatory system</keyword>
<dbReference type="InterPro" id="IPR003661">
    <property type="entry name" value="HisK_dim/P_dom"/>
</dbReference>
<evidence type="ECO:0000259" key="17">
    <source>
        <dbReference type="PROSITE" id="PS50112"/>
    </source>
</evidence>
<keyword evidence="13" id="KW-0175">Coiled coil</keyword>
<dbReference type="PROSITE" id="PS50885">
    <property type="entry name" value="HAMP"/>
    <property type="match status" value="1"/>
</dbReference>
<dbReference type="SMART" id="SM00304">
    <property type="entry name" value="HAMP"/>
    <property type="match status" value="1"/>
</dbReference>
<evidence type="ECO:0000256" key="2">
    <source>
        <dbReference type="ARBA" id="ARBA00004141"/>
    </source>
</evidence>
<evidence type="ECO:0000313" key="19">
    <source>
        <dbReference type="EMBL" id="CBI07503.1"/>
    </source>
</evidence>
<keyword evidence="5 19" id="KW-0808">Transferase</keyword>
<dbReference type="Gene3D" id="1.10.287.130">
    <property type="match status" value="1"/>
</dbReference>
<dbReference type="EMBL" id="CABQ01000096">
    <property type="protein sequence ID" value="CBI07503.1"/>
    <property type="molecule type" value="Genomic_DNA"/>
</dbReference>
<dbReference type="GO" id="GO:0007234">
    <property type="term" value="P:osmosensory signaling via phosphorelay pathway"/>
    <property type="evidence" value="ECO:0007669"/>
    <property type="project" value="TreeGrafter"/>
</dbReference>
<accession>E6QJT6</accession>
<sequence>MPLLDGAKTESRTRSRKTTITLLAAGAFVLLALLVALNAFNTSSIHFLTPQTTGEILVFTATSVIAFLTLLALLVMLLRNILKLYMDQRSRALGSRLRTRMVVGAALIALAPAAFMVLFSFVLMNRSVDRWFSQPTSELRENSVRVVYELAHYAASNARLEAEAIAASGALDQSTSSAEGELRSRRITLEGGFVAVYGANRQGMFGYQLPANNAPRSVLPWLDDGANNAVPMRGDVYSDVLSVAQRSDEPILIAGDREFAIGIAATSANRLIVVGLPMPQGLSQTANRIRIGASQYWKLFRSRNRIRSTYLFMLLLITALVFFSSMWLALFLSKQITRPVEALADAMDEIADGKLEMRVSVDSSGEMADLVSAFNHMAHDLESSRHLAESSRLQLSDANRKLDERRRELETILETIPSGVVTLDVDGVILLCNRAFSALTYQLPDENPSGQRITALFPAECHEDIERLIRRSRRMGAAATELEAQRSGSILHLAITCARLELGPGRNGSILVVEDTTELLRAQRQLAWKEVAQRVAHEIRNPLTPIALSAERILRHLDRPTEETPAVMRKCSEVILGCVTTLRTLFDQFAALAQFPAPQPRPSNVNQITENALMLFSGRLEGVSVHVALEPSLPLVMADPEAIKRALANLIDNAAEAMQTSLLKVLTVTTSLAPDGTQVEVAVSDTGQGLTDEIRERLFLPFYSTKQRGTGLGLSIAAKIAQEHHGSIRAEANSPKGARFLLCLPAIETTAVSPLREAPSLHQPETKPTVTASK</sequence>
<dbReference type="PANTHER" id="PTHR42878:SF7">
    <property type="entry name" value="SENSOR HISTIDINE KINASE GLRK"/>
    <property type="match status" value="1"/>
</dbReference>
<dbReference type="Pfam" id="PF00672">
    <property type="entry name" value="HAMP"/>
    <property type="match status" value="1"/>
</dbReference>
<name>E6QJT6_9ZZZZ</name>
<feature type="domain" description="Histidine kinase" evidence="16">
    <location>
        <begin position="534"/>
        <end position="748"/>
    </location>
</feature>
<dbReference type="Pfam" id="PF02518">
    <property type="entry name" value="HATPase_c"/>
    <property type="match status" value="1"/>
</dbReference>
<dbReference type="Gene3D" id="6.10.340.10">
    <property type="match status" value="1"/>
</dbReference>
<dbReference type="Pfam" id="PF00989">
    <property type="entry name" value="PAS"/>
    <property type="match status" value="1"/>
</dbReference>
<keyword evidence="4" id="KW-0597">Phosphoprotein</keyword>
<dbReference type="PROSITE" id="PS50112">
    <property type="entry name" value="PAS"/>
    <property type="match status" value="1"/>
</dbReference>
<evidence type="ECO:0000256" key="15">
    <source>
        <dbReference type="SAM" id="Phobius"/>
    </source>
</evidence>
<dbReference type="CDD" id="cd00082">
    <property type="entry name" value="HisKA"/>
    <property type="match status" value="1"/>
</dbReference>
<evidence type="ECO:0000256" key="14">
    <source>
        <dbReference type="SAM" id="MobiDB-lite"/>
    </source>
</evidence>
<dbReference type="SMART" id="SM00388">
    <property type="entry name" value="HisKA"/>
    <property type="match status" value="1"/>
</dbReference>
<evidence type="ECO:0000256" key="10">
    <source>
        <dbReference type="ARBA" id="ARBA00022989"/>
    </source>
</evidence>
<dbReference type="SMART" id="SM00091">
    <property type="entry name" value="PAS"/>
    <property type="match status" value="1"/>
</dbReference>
<dbReference type="CDD" id="cd06225">
    <property type="entry name" value="HAMP"/>
    <property type="match status" value="1"/>
</dbReference>
<dbReference type="PANTHER" id="PTHR42878">
    <property type="entry name" value="TWO-COMPONENT HISTIDINE KINASE"/>
    <property type="match status" value="1"/>
</dbReference>
<keyword evidence="12 15" id="KW-0472">Membrane</keyword>
<dbReference type="CDD" id="cd00130">
    <property type="entry name" value="PAS"/>
    <property type="match status" value="1"/>
</dbReference>
<comment type="catalytic activity">
    <reaction evidence="1">
        <text>ATP + protein L-histidine = ADP + protein N-phospho-L-histidine.</text>
        <dbReference type="EC" id="2.7.13.3"/>
    </reaction>
</comment>
<dbReference type="InterPro" id="IPR005467">
    <property type="entry name" value="His_kinase_dom"/>
</dbReference>
<dbReference type="SUPFAM" id="SSF55785">
    <property type="entry name" value="PYP-like sensor domain (PAS domain)"/>
    <property type="match status" value="1"/>
</dbReference>
<dbReference type="GO" id="GO:0000156">
    <property type="term" value="F:phosphorelay response regulator activity"/>
    <property type="evidence" value="ECO:0007669"/>
    <property type="project" value="TreeGrafter"/>
</dbReference>
<evidence type="ECO:0000256" key="7">
    <source>
        <dbReference type="ARBA" id="ARBA00022741"/>
    </source>
</evidence>
<dbReference type="PIRSF" id="PIRSF037532">
    <property type="entry name" value="STHK_NtrY"/>
    <property type="match status" value="1"/>
</dbReference>
<dbReference type="Pfam" id="PF00512">
    <property type="entry name" value="HisKA"/>
    <property type="match status" value="1"/>
</dbReference>
<feature type="domain" description="HAMP" evidence="18">
    <location>
        <begin position="334"/>
        <end position="386"/>
    </location>
</feature>
<keyword evidence="10 15" id="KW-1133">Transmembrane helix</keyword>
<keyword evidence="6 15" id="KW-0812">Transmembrane</keyword>
<dbReference type="GO" id="GO:0006355">
    <property type="term" value="P:regulation of DNA-templated transcription"/>
    <property type="evidence" value="ECO:0007669"/>
    <property type="project" value="InterPro"/>
</dbReference>
<dbReference type="GO" id="GO:0030295">
    <property type="term" value="F:protein kinase activator activity"/>
    <property type="evidence" value="ECO:0007669"/>
    <property type="project" value="TreeGrafter"/>
</dbReference>
<protein>
    <recommendedName>
        <fullName evidence="3">histidine kinase</fullName>
        <ecNumber evidence="3">2.7.13.3</ecNumber>
    </recommendedName>
</protein>
<evidence type="ECO:0000256" key="6">
    <source>
        <dbReference type="ARBA" id="ARBA00022692"/>
    </source>
</evidence>
<dbReference type="GO" id="GO:0000155">
    <property type="term" value="F:phosphorelay sensor kinase activity"/>
    <property type="evidence" value="ECO:0007669"/>
    <property type="project" value="InterPro"/>
</dbReference>
<dbReference type="InterPro" id="IPR003660">
    <property type="entry name" value="HAMP_dom"/>
</dbReference>
<feature type="transmembrane region" description="Helical" evidence="15">
    <location>
        <begin position="102"/>
        <end position="124"/>
    </location>
</feature>
<dbReference type="SUPFAM" id="SSF47384">
    <property type="entry name" value="Homodimeric domain of signal transducing histidine kinase"/>
    <property type="match status" value="1"/>
</dbReference>
<evidence type="ECO:0000259" key="16">
    <source>
        <dbReference type="PROSITE" id="PS50109"/>
    </source>
</evidence>
<dbReference type="InterPro" id="IPR036097">
    <property type="entry name" value="HisK_dim/P_sf"/>
</dbReference>
<dbReference type="InterPro" id="IPR004358">
    <property type="entry name" value="Sig_transdc_His_kin-like_C"/>
</dbReference>
<feature type="transmembrane region" description="Helical" evidence="15">
    <location>
        <begin position="310"/>
        <end position="332"/>
    </location>
</feature>
<proteinExistence type="predicted"/>
<feature type="transmembrane region" description="Helical" evidence="15">
    <location>
        <begin position="56"/>
        <end position="82"/>
    </location>
</feature>
<evidence type="ECO:0000256" key="5">
    <source>
        <dbReference type="ARBA" id="ARBA00022679"/>
    </source>
</evidence>
<evidence type="ECO:0000256" key="13">
    <source>
        <dbReference type="SAM" id="Coils"/>
    </source>
</evidence>
<gene>
    <name evidence="19" type="ORF">CARN6_0845</name>
</gene>
<dbReference type="NCBIfam" id="TIGR00229">
    <property type="entry name" value="sensory_box"/>
    <property type="match status" value="1"/>
</dbReference>
<feature type="coiled-coil region" evidence="13">
    <location>
        <begin position="388"/>
        <end position="415"/>
    </location>
</feature>
<evidence type="ECO:0000256" key="4">
    <source>
        <dbReference type="ARBA" id="ARBA00022553"/>
    </source>
</evidence>
<dbReference type="GO" id="GO:0005524">
    <property type="term" value="F:ATP binding"/>
    <property type="evidence" value="ECO:0007669"/>
    <property type="project" value="UniProtKB-KW"/>
</dbReference>
<comment type="subcellular location">
    <subcellularLocation>
        <location evidence="2">Membrane</location>
        <topology evidence="2">Multi-pass membrane protein</topology>
    </subcellularLocation>
</comment>
<feature type="transmembrane region" description="Helical" evidence="15">
    <location>
        <begin position="20"/>
        <end position="40"/>
    </location>
</feature>
<dbReference type="GO" id="GO:0016020">
    <property type="term" value="C:membrane"/>
    <property type="evidence" value="ECO:0007669"/>
    <property type="project" value="UniProtKB-SubCell"/>
</dbReference>
<dbReference type="InterPro" id="IPR035965">
    <property type="entry name" value="PAS-like_dom_sf"/>
</dbReference>
<dbReference type="InterPro" id="IPR000014">
    <property type="entry name" value="PAS"/>
</dbReference>
<dbReference type="SUPFAM" id="SSF55874">
    <property type="entry name" value="ATPase domain of HSP90 chaperone/DNA topoisomerase II/histidine kinase"/>
    <property type="match status" value="1"/>
</dbReference>
<dbReference type="Gene3D" id="3.30.450.20">
    <property type="entry name" value="PAS domain"/>
    <property type="match status" value="1"/>
</dbReference>
<dbReference type="EC" id="2.7.13.3" evidence="3"/>
<keyword evidence="7" id="KW-0547">Nucleotide-binding</keyword>
<dbReference type="PROSITE" id="PS50109">
    <property type="entry name" value="HIS_KIN"/>
    <property type="match status" value="1"/>
</dbReference>
<reference evidence="19" key="1">
    <citation type="submission" date="2009-10" db="EMBL/GenBank/DDBJ databases">
        <title>Diversity of trophic interactions inside an arsenic-rich microbial ecosystem.</title>
        <authorList>
            <person name="Bertin P.N."/>
            <person name="Heinrich-Salmeron A."/>
            <person name="Pelletier E."/>
            <person name="Goulhen-Chollet F."/>
            <person name="Arsene-Ploetze F."/>
            <person name="Gallien S."/>
            <person name="Calteau A."/>
            <person name="Vallenet D."/>
            <person name="Casiot C."/>
            <person name="Chane-Woon-Ming B."/>
            <person name="Giloteaux L."/>
            <person name="Barakat M."/>
            <person name="Bonnefoy V."/>
            <person name="Bruneel O."/>
            <person name="Chandler M."/>
            <person name="Cleiss J."/>
            <person name="Duran R."/>
            <person name="Elbaz-Poulichet F."/>
            <person name="Fonknechten N."/>
            <person name="Lauga B."/>
            <person name="Mornico D."/>
            <person name="Ortet P."/>
            <person name="Schaeffer C."/>
            <person name="Siguier P."/>
            <person name="Alexander Thil Smith A."/>
            <person name="Van Dorsselaer A."/>
            <person name="Weissenbach J."/>
            <person name="Medigue C."/>
            <person name="Le Paslier D."/>
        </authorList>
    </citation>
    <scope>NUCLEOTIDE SEQUENCE</scope>
</reference>
<dbReference type="SMART" id="SM00387">
    <property type="entry name" value="HATPase_c"/>
    <property type="match status" value="1"/>
</dbReference>
<dbReference type="InterPro" id="IPR017232">
    <property type="entry name" value="NtrY"/>
</dbReference>
<evidence type="ECO:0000256" key="12">
    <source>
        <dbReference type="ARBA" id="ARBA00023136"/>
    </source>
</evidence>
<evidence type="ECO:0000256" key="9">
    <source>
        <dbReference type="ARBA" id="ARBA00022840"/>
    </source>
</evidence>
<dbReference type="InterPro" id="IPR003594">
    <property type="entry name" value="HATPase_dom"/>
</dbReference>
<feature type="domain" description="PAS" evidence="17">
    <location>
        <begin position="405"/>
        <end position="476"/>
    </location>
</feature>
<dbReference type="PRINTS" id="PR00344">
    <property type="entry name" value="BCTRLSENSOR"/>
</dbReference>
<dbReference type="InterPro" id="IPR036890">
    <property type="entry name" value="HATPase_C_sf"/>
</dbReference>
<keyword evidence="9" id="KW-0067">ATP-binding</keyword>
<organism evidence="19">
    <name type="scientific">mine drainage metagenome</name>
    <dbReference type="NCBI Taxonomy" id="410659"/>
    <lineage>
        <taxon>unclassified sequences</taxon>
        <taxon>metagenomes</taxon>
        <taxon>ecological metagenomes</taxon>
    </lineage>
</organism>
<dbReference type="AlphaFoldDB" id="E6QJT6"/>
<dbReference type="SUPFAM" id="SSF158472">
    <property type="entry name" value="HAMP domain-like"/>
    <property type="match status" value="1"/>
</dbReference>
<evidence type="ECO:0000256" key="3">
    <source>
        <dbReference type="ARBA" id="ARBA00012438"/>
    </source>
</evidence>
<comment type="caution">
    <text evidence="19">The sequence shown here is derived from an EMBL/GenBank/DDBJ whole genome shotgun (WGS) entry which is preliminary data.</text>
</comment>
<dbReference type="InterPro" id="IPR050351">
    <property type="entry name" value="BphY/WalK/GraS-like"/>
</dbReference>